<protein>
    <submittedName>
        <fullName evidence="2">Uncharacterized protein</fullName>
    </submittedName>
</protein>
<name>A0ABD0Y4S8_9HEMI</name>
<accession>A0ABD0Y4S8</accession>
<comment type="caution">
    <text evidence="2">The sequence shown here is derived from an EMBL/GenBank/DDBJ whole genome shotgun (WGS) entry which is preliminary data.</text>
</comment>
<feature type="region of interest" description="Disordered" evidence="1">
    <location>
        <begin position="1"/>
        <end position="22"/>
    </location>
</feature>
<gene>
    <name evidence="2" type="ORF">AAG570_002749</name>
</gene>
<evidence type="ECO:0000313" key="2">
    <source>
        <dbReference type="EMBL" id="KAL1122418.1"/>
    </source>
</evidence>
<proteinExistence type="predicted"/>
<keyword evidence="3" id="KW-1185">Reference proteome</keyword>
<reference evidence="2 3" key="1">
    <citation type="submission" date="2024-07" db="EMBL/GenBank/DDBJ databases">
        <title>Chromosome-level genome assembly of the water stick insect Ranatra chinensis (Heteroptera: Nepidae).</title>
        <authorList>
            <person name="Liu X."/>
        </authorList>
    </citation>
    <scope>NUCLEOTIDE SEQUENCE [LARGE SCALE GENOMIC DNA]</scope>
    <source>
        <strain evidence="2">Cailab_2021Rc</strain>
        <tissue evidence="2">Muscle</tissue>
    </source>
</reference>
<sequence length="169" mass="18759">MASKRRNMFQKSTKQETKEIGDAGSADMFGRLTKRCVRLGGLARPQPSRPYADSACTSLARRALRLEVGPVSRVCNVSLPHGTFSVKHLGPHTRPYRSRVTLPPRAPAPKENAAYPTAPPGVCHRQWCLIRDAYIVVRTAHRAASLISTPTEKYVLRRWATVSPIVFPT</sequence>
<organism evidence="2 3">
    <name type="scientific">Ranatra chinensis</name>
    <dbReference type="NCBI Taxonomy" id="642074"/>
    <lineage>
        <taxon>Eukaryota</taxon>
        <taxon>Metazoa</taxon>
        <taxon>Ecdysozoa</taxon>
        <taxon>Arthropoda</taxon>
        <taxon>Hexapoda</taxon>
        <taxon>Insecta</taxon>
        <taxon>Pterygota</taxon>
        <taxon>Neoptera</taxon>
        <taxon>Paraneoptera</taxon>
        <taxon>Hemiptera</taxon>
        <taxon>Heteroptera</taxon>
        <taxon>Panheteroptera</taxon>
        <taxon>Nepomorpha</taxon>
        <taxon>Nepidae</taxon>
        <taxon>Ranatrinae</taxon>
        <taxon>Ranatra</taxon>
    </lineage>
</organism>
<evidence type="ECO:0000256" key="1">
    <source>
        <dbReference type="SAM" id="MobiDB-lite"/>
    </source>
</evidence>
<dbReference type="EMBL" id="JBFDAA010000013">
    <property type="protein sequence ID" value="KAL1122418.1"/>
    <property type="molecule type" value="Genomic_DNA"/>
</dbReference>
<dbReference type="AlphaFoldDB" id="A0ABD0Y4S8"/>
<dbReference type="Proteomes" id="UP001558652">
    <property type="component" value="Unassembled WGS sequence"/>
</dbReference>
<evidence type="ECO:0000313" key="3">
    <source>
        <dbReference type="Proteomes" id="UP001558652"/>
    </source>
</evidence>